<evidence type="ECO:0000313" key="13">
    <source>
        <dbReference type="Proteomes" id="UP000472260"/>
    </source>
</evidence>
<feature type="domain" description="C2H2-type" evidence="11">
    <location>
        <begin position="163"/>
        <end position="190"/>
    </location>
</feature>
<keyword evidence="6" id="KW-0238">DNA-binding</keyword>
<dbReference type="Pfam" id="PF00096">
    <property type="entry name" value="zf-C2H2"/>
    <property type="match status" value="3"/>
</dbReference>
<feature type="compositionally biased region" description="Low complexity" evidence="10">
    <location>
        <begin position="74"/>
        <end position="90"/>
    </location>
</feature>
<feature type="domain" description="C2H2-type" evidence="11">
    <location>
        <begin position="135"/>
        <end position="162"/>
    </location>
</feature>
<reference evidence="12" key="1">
    <citation type="submission" date="2025-08" db="UniProtKB">
        <authorList>
            <consortium name="Ensembl"/>
        </authorList>
    </citation>
    <scope>IDENTIFICATION</scope>
</reference>
<keyword evidence="8" id="KW-0539">Nucleus</keyword>
<keyword evidence="4" id="KW-0862">Zinc</keyword>
<dbReference type="GO" id="GO:0008270">
    <property type="term" value="F:zinc ion binding"/>
    <property type="evidence" value="ECO:0007669"/>
    <property type="project" value="UniProtKB-KW"/>
</dbReference>
<keyword evidence="2" id="KW-0677">Repeat</keyword>
<evidence type="ECO:0000256" key="3">
    <source>
        <dbReference type="ARBA" id="ARBA00022771"/>
    </source>
</evidence>
<proteinExistence type="predicted"/>
<keyword evidence="7" id="KW-0804">Transcription</keyword>
<dbReference type="Gene3D" id="3.30.160.60">
    <property type="entry name" value="Classic Zinc Finger"/>
    <property type="match status" value="3"/>
</dbReference>
<keyword evidence="1" id="KW-0479">Metal-binding</keyword>
<dbReference type="GO" id="GO:0003677">
    <property type="term" value="F:DNA binding"/>
    <property type="evidence" value="ECO:0007669"/>
    <property type="project" value="UniProtKB-KW"/>
</dbReference>
<evidence type="ECO:0000256" key="10">
    <source>
        <dbReference type="SAM" id="MobiDB-lite"/>
    </source>
</evidence>
<dbReference type="SMART" id="SM00355">
    <property type="entry name" value="ZnF_C2H2"/>
    <property type="match status" value="3"/>
</dbReference>
<name>A0A671KR32_9TELE</name>
<protein>
    <submittedName>
        <fullName evidence="12">Si:ch1073-224n8.1</fullName>
    </submittedName>
</protein>
<dbReference type="SUPFAM" id="SSF57667">
    <property type="entry name" value="beta-beta-alpha zinc fingers"/>
    <property type="match status" value="2"/>
</dbReference>
<dbReference type="Ensembl" id="ENSSANT00000011120.1">
    <property type="protein sequence ID" value="ENSSANP00000010378.1"/>
    <property type="gene ID" value="ENSSANG00000005723.1"/>
</dbReference>
<accession>A0A671KR32</accession>
<evidence type="ECO:0000256" key="4">
    <source>
        <dbReference type="ARBA" id="ARBA00022833"/>
    </source>
</evidence>
<reference evidence="12" key="2">
    <citation type="submission" date="2025-09" db="UniProtKB">
        <authorList>
            <consortium name="Ensembl"/>
        </authorList>
    </citation>
    <scope>IDENTIFICATION</scope>
</reference>
<dbReference type="PROSITE" id="PS00028">
    <property type="entry name" value="ZINC_FINGER_C2H2_1"/>
    <property type="match status" value="2"/>
</dbReference>
<dbReference type="FunFam" id="3.30.160.60:FF:002343">
    <property type="entry name" value="Zinc finger protein 33A"/>
    <property type="match status" value="1"/>
</dbReference>
<dbReference type="FunFam" id="3.30.160.60:FF:000176">
    <property type="entry name" value="zinc finger protein 70"/>
    <property type="match status" value="1"/>
</dbReference>
<feature type="region of interest" description="Disordered" evidence="10">
    <location>
        <begin position="51"/>
        <end position="117"/>
    </location>
</feature>
<dbReference type="PROSITE" id="PS50157">
    <property type="entry name" value="ZINC_FINGER_C2H2_2"/>
    <property type="match status" value="2"/>
</dbReference>
<evidence type="ECO:0000313" key="12">
    <source>
        <dbReference type="Ensembl" id="ENSSANP00000010378.1"/>
    </source>
</evidence>
<dbReference type="Proteomes" id="UP000472260">
    <property type="component" value="Unassembled WGS sequence"/>
</dbReference>
<keyword evidence="5" id="KW-0805">Transcription regulation</keyword>
<sequence length="256" mass="27792">SCFTTYSDYFMLEQVPASGQVCVHGREAPTEAEHSAQSVCDLAYVHVVEEEGGPRSHHHQSKPTPPPPSRLHDGPSSSSSPSQGTSGLRSAQRDAPGLGMTTSRSPGVGSSSPKEPIRRSISELMGEAPGEQKPYPCTVCGRRFRESGALKTHLRIHTGEKPYSCSDCGTQFRHLDGLRKHRRTHTGEKPYVCSVCGKRLSRLHLRKHLRAHQGEPGADEAMGMAGLGEGGSIDDEDMRGYILSWTMSVATLSCRD</sequence>
<feature type="compositionally biased region" description="Polar residues" evidence="10">
    <location>
        <begin position="100"/>
        <end position="113"/>
    </location>
</feature>
<dbReference type="AlphaFoldDB" id="A0A671KR32"/>
<evidence type="ECO:0000256" key="1">
    <source>
        <dbReference type="ARBA" id="ARBA00022723"/>
    </source>
</evidence>
<keyword evidence="3 9" id="KW-0863">Zinc-finger</keyword>
<evidence type="ECO:0000256" key="8">
    <source>
        <dbReference type="ARBA" id="ARBA00023242"/>
    </source>
</evidence>
<evidence type="ECO:0000256" key="2">
    <source>
        <dbReference type="ARBA" id="ARBA00022737"/>
    </source>
</evidence>
<dbReference type="InterPro" id="IPR013087">
    <property type="entry name" value="Znf_C2H2_type"/>
</dbReference>
<dbReference type="InterPro" id="IPR036236">
    <property type="entry name" value="Znf_C2H2_sf"/>
</dbReference>
<evidence type="ECO:0000256" key="5">
    <source>
        <dbReference type="ARBA" id="ARBA00023015"/>
    </source>
</evidence>
<evidence type="ECO:0000259" key="11">
    <source>
        <dbReference type="PROSITE" id="PS50157"/>
    </source>
</evidence>
<evidence type="ECO:0000256" key="9">
    <source>
        <dbReference type="PROSITE-ProRule" id="PRU00042"/>
    </source>
</evidence>
<evidence type="ECO:0000256" key="7">
    <source>
        <dbReference type="ARBA" id="ARBA00023163"/>
    </source>
</evidence>
<keyword evidence="13" id="KW-1185">Reference proteome</keyword>
<organism evidence="12 13">
    <name type="scientific">Sinocyclocheilus anshuiensis</name>
    <dbReference type="NCBI Taxonomy" id="1608454"/>
    <lineage>
        <taxon>Eukaryota</taxon>
        <taxon>Metazoa</taxon>
        <taxon>Chordata</taxon>
        <taxon>Craniata</taxon>
        <taxon>Vertebrata</taxon>
        <taxon>Euteleostomi</taxon>
        <taxon>Actinopterygii</taxon>
        <taxon>Neopterygii</taxon>
        <taxon>Teleostei</taxon>
        <taxon>Ostariophysi</taxon>
        <taxon>Cypriniformes</taxon>
        <taxon>Cyprinidae</taxon>
        <taxon>Cyprininae</taxon>
        <taxon>Sinocyclocheilus</taxon>
    </lineage>
</organism>
<dbReference type="PANTHER" id="PTHR23235">
    <property type="entry name" value="KRUEPPEL-LIKE TRANSCRIPTION FACTOR"/>
    <property type="match status" value="1"/>
</dbReference>
<evidence type="ECO:0000256" key="6">
    <source>
        <dbReference type="ARBA" id="ARBA00023125"/>
    </source>
</evidence>
<dbReference type="FunFam" id="3.30.160.60:FF:001485">
    <property type="entry name" value="Krueppel-related zinc finger protein"/>
    <property type="match status" value="1"/>
</dbReference>